<comment type="caution">
    <text evidence="2">The sequence shown here is derived from an EMBL/GenBank/DDBJ whole genome shotgun (WGS) entry which is preliminary data.</text>
</comment>
<keyword evidence="1" id="KW-0812">Transmembrane</keyword>
<gene>
    <name evidence="2" type="ORF">SDC9_90652</name>
</gene>
<evidence type="ECO:0000256" key="1">
    <source>
        <dbReference type="SAM" id="Phobius"/>
    </source>
</evidence>
<accession>A0A645A2E5</accession>
<dbReference type="EMBL" id="VSSQ01010308">
    <property type="protein sequence ID" value="MPM43974.1"/>
    <property type="molecule type" value="Genomic_DNA"/>
</dbReference>
<sequence>MKKIIQSIRRKLRDTGSKTAAALTNNRGELATSTIGGIIVGVVIIGLLIVAINQFFPGFFSSMFSKMADKLNGNW</sequence>
<proteinExistence type="predicted"/>
<protein>
    <submittedName>
        <fullName evidence="2">Uncharacterized protein</fullName>
    </submittedName>
</protein>
<name>A0A645A2E5_9ZZZZ</name>
<keyword evidence="1" id="KW-1133">Transmembrane helix</keyword>
<reference evidence="2" key="1">
    <citation type="submission" date="2019-08" db="EMBL/GenBank/DDBJ databases">
        <authorList>
            <person name="Kucharzyk K."/>
            <person name="Murdoch R.W."/>
            <person name="Higgins S."/>
            <person name="Loffler F."/>
        </authorList>
    </citation>
    <scope>NUCLEOTIDE SEQUENCE</scope>
</reference>
<feature type="transmembrane region" description="Helical" evidence="1">
    <location>
        <begin position="35"/>
        <end position="56"/>
    </location>
</feature>
<keyword evidence="1" id="KW-0472">Membrane</keyword>
<dbReference type="AlphaFoldDB" id="A0A645A2E5"/>
<evidence type="ECO:0000313" key="2">
    <source>
        <dbReference type="EMBL" id="MPM43974.1"/>
    </source>
</evidence>
<organism evidence="2">
    <name type="scientific">bioreactor metagenome</name>
    <dbReference type="NCBI Taxonomy" id="1076179"/>
    <lineage>
        <taxon>unclassified sequences</taxon>
        <taxon>metagenomes</taxon>
        <taxon>ecological metagenomes</taxon>
    </lineage>
</organism>